<gene>
    <name evidence="1" type="ORF">EIN_362980</name>
</gene>
<dbReference type="VEuPathDB" id="AmoebaDB:EIN_362980"/>
<dbReference type="RefSeq" id="XP_004257716.1">
    <property type="nucleotide sequence ID" value="XM_004257668.1"/>
</dbReference>
<evidence type="ECO:0000313" key="2">
    <source>
        <dbReference type="Proteomes" id="UP000014680"/>
    </source>
</evidence>
<keyword evidence="2" id="KW-1185">Reference proteome</keyword>
<name>A0A0A1U821_ENTIV</name>
<accession>A0A0A1U821</accession>
<proteinExistence type="predicted"/>
<dbReference type="Proteomes" id="UP000014680">
    <property type="component" value="Unassembled WGS sequence"/>
</dbReference>
<dbReference type="GeneID" id="14889885"/>
<protein>
    <submittedName>
        <fullName evidence="1">Uncharacterized protein</fullName>
    </submittedName>
</protein>
<dbReference type="AlphaFoldDB" id="A0A0A1U821"/>
<reference evidence="1 2" key="1">
    <citation type="submission" date="2012-10" db="EMBL/GenBank/DDBJ databases">
        <authorList>
            <person name="Zafar N."/>
            <person name="Inman J."/>
            <person name="Hall N."/>
            <person name="Lorenzi H."/>
            <person name="Caler E."/>
        </authorList>
    </citation>
    <scope>NUCLEOTIDE SEQUENCE [LARGE SCALE GENOMIC DNA]</scope>
    <source>
        <strain evidence="1 2">IP1</strain>
    </source>
</reference>
<sequence>MLTYLSEDSTKKLLVVPFEQFGCLANPACMPNKYMKVLLFTVKCAGKGYIFKDTRKCVKQANGVHVKLDSDGKKKYLSFLSEDYRASIIMTVSIICPNNCNLENVIQMQESVYVTVVMVDKIFTFCRRIFVNLGQKTDQYCRCTQKVYKTICQTGRTCDTSLNYTLKAGVCVYDKCGNGMIDNYYDSNGKFIRKEECDGGVNCNITCQCIEGHVQSSNDFLSYKKLISTSTKHNNQFITSISLEQKEHLVGNSQDIT</sequence>
<evidence type="ECO:0000313" key="1">
    <source>
        <dbReference type="EMBL" id="ELP90945.1"/>
    </source>
</evidence>
<dbReference type="EMBL" id="KB206483">
    <property type="protein sequence ID" value="ELP90945.1"/>
    <property type="molecule type" value="Genomic_DNA"/>
</dbReference>
<dbReference type="KEGG" id="eiv:EIN_362980"/>
<organism evidence="1 2">
    <name type="scientific">Entamoeba invadens IP1</name>
    <dbReference type="NCBI Taxonomy" id="370355"/>
    <lineage>
        <taxon>Eukaryota</taxon>
        <taxon>Amoebozoa</taxon>
        <taxon>Evosea</taxon>
        <taxon>Archamoebae</taxon>
        <taxon>Mastigamoebida</taxon>
        <taxon>Entamoebidae</taxon>
        <taxon>Entamoeba</taxon>
    </lineage>
</organism>